<evidence type="ECO:0000256" key="3">
    <source>
        <dbReference type="ARBA" id="ARBA00022989"/>
    </source>
</evidence>
<dbReference type="Pfam" id="PF04347">
    <property type="entry name" value="FliO"/>
    <property type="match status" value="1"/>
</dbReference>
<evidence type="ECO:0000256" key="1">
    <source>
        <dbReference type="ARBA" id="ARBA00022475"/>
    </source>
</evidence>
<dbReference type="NCBIfam" id="TIGR03500">
    <property type="entry name" value="FliO_TIGR"/>
    <property type="match status" value="1"/>
</dbReference>
<keyword evidence="3 7" id="KW-1133">Transmembrane helix</keyword>
<keyword evidence="8" id="KW-0282">Flagellum</keyword>
<keyword evidence="1 7" id="KW-1003">Cell membrane</keyword>
<dbReference type="RefSeq" id="WP_408623322.1">
    <property type="nucleotide sequence ID" value="NZ_JBEQCT010000003.1"/>
</dbReference>
<keyword evidence="2 7" id="KW-0812">Transmembrane</keyword>
<feature type="transmembrane region" description="Helical" evidence="7">
    <location>
        <begin position="34"/>
        <end position="55"/>
    </location>
</feature>
<keyword evidence="9" id="KW-1185">Reference proteome</keyword>
<keyword evidence="8" id="KW-0966">Cell projection</keyword>
<dbReference type="PANTHER" id="PTHR38766:SF1">
    <property type="entry name" value="FLAGELLAR PROTEIN FLIO"/>
    <property type="match status" value="1"/>
</dbReference>
<dbReference type="PANTHER" id="PTHR38766">
    <property type="entry name" value="FLAGELLAR PROTEIN FLIO"/>
    <property type="match status" value="1"/>
</dbReference>
<dbReference type="InterPro" id="IPR022781">
    <property type="entry name" value="Flagellar_biosynth_FliO"/>
</dbReference>
<name>A0ABW9G8Q7_9GAMM</name>
<organism evidence="8 9">
    <name type="scientific">Celerinatantimonas yamalensis</name>
    <dbReference type="NCBI Taxonomy" id="559956"/>
    <lineage>
        <taxon>Bacteria</taxon>
        <taxon>Pseudomonadati</taxon>
        <taxon>Pseudomonadota</taxon>
        <taxon>Gammaproteobacteria</taxon>
        <taxon>Celerinatantimonadaceae</taxon>
        <taxon>Celerinatantimonas</taxon>
    </lineage>
</organism>
<accession>A0ABW9G8Q7</accession>
<proteinExistence type="inferred from homology"/>
<evidence type="ECO:0000256" key="5">
    <source>
        <dbReference type="ARBA" id="ARBA00023143"/>
    </source>
</evidence>
<reference evidence="8 9" key="1">
    <citation type="journal article" date="2013" name="Int. J. Syst. Evol. Microbiol.">
        <title>Celerinatantimonas yamalensis sp. nov., a cold-adapted diazotrophic bacterium from a cold permafrost brine.</title>
        <authorList>
            <person name="Shcherbakova V."/>
            <person name="Chuvilskaya N."/>
            <person name="Rivkina E."/>
            <person name="Demidov N."/>
            <person name="Uchaeva V."/>
            <person name="Suetin S."/>
            <person name="Suzina N."/>
            <person name="Gilichinsky D."/>
        </authorList>
    </citation>
    <scope>NUCLEOTIDE SEQUENCE [LARGE SCALE GENOMIC DNA]</scope>
    <source>
        <strain evidence="8 9">C7</strain>
    </source>
</reference>
<evidence type="ECO:0000313" key="8">
    <source>
        <dbReference type="EMBL" id="MFM2485106.1"/>
    </source>
</evidence>
<keyword evidence="4 7" id="KW-0472">Membrane</keyword>
<evidence type="ECO:0000313" key="9">
    <source>
        <dbReference type="Proteomes" id="UP001629953"/>
    </source>
</evidence>
<evidence type="ECO:0000256" key="6">
    <source>
        <dbReference type="ARBA" id="ARBA00037937"/>
    </source>
</evidence>
<comment type="subcellular location">
    <subcellularLocation>
        <location evidence="7">Cell membrane</location>
    </subcellularLocation>
    <subcellularLocation>
        <location evidence="7">Bacterial flagellum basal body</location>
    </subcellularLocation>
</comment>
<evidence type="ECO:0000256" key="2">
    <source>
        <dbReference type="ARBA" id="ARBA00022692"/>
    </source>
</evidence>
<evidence type="ECO:0000256" key="4">
    <source>
        <dbReference type="ARBA" id="ARBA00023136"/>
    </source>
</evidence>
<keyword evidence="8" id="KW-0969">Cilium</keyword>
<gene>
    <name evidence="8" type="primary">fliO</name>
    <name evidence="8" type="ORF">ABUE30_08510</name>
</gene>
<dbReference type="InterPro" id="IPR052205">
    <property type="entry name" value="FliO/MopB"/>
</dbReference>
<comment type="similarity">
    <text evidence="6 7">Belongs to the FliO/MopB family.</text>
</comment>
<protein>
    <recommendedName>
        <fullName evidence="7">Flagellar protein</fullName>
    </recommendedName>
</protein>
<dbReference type="EMBL" id="JBEQCT010000003">
    <property type="protein sequence ID" value="MFM2485106.1"/>
    <property type="molecule type" value="Genomic_DNA"/>
</dbReference>
<evidence type="ECO:0000256" key="7">
    <source>
        <dbReference type="RuleBase" id="RU362064"/>
    </source>
</evidence>
<sequence length="133" mass="14752">MKQLVVIILTFWPVLAQAKETVGVTNQPLDTGDWLSWSLSMILVLMAIGICAWLAKKSRFSGFGHGQMRVVASLTLGTRERILVVQVGSQQYLLGVTHQHIELLDKLAEPLQGTPQTSNFSQQLNRILKGNAR</sequence>
<dbReference type="Proteomes" id="UP001629953">
    <property type="component" value="Unassembled WGS sequence"/>
</dbReference>
<comment type="caution">
    <text evidence="8">The sequence shown here is derived from an EMBL/GenBank/DDBJ whole genome shotgun (WGS) entry which is preliminary data.</text>
</comment>
<keyword evidence="5 7" id="KW-0975">Bacterial flagellum</keyword>